<protein>
    <recommendedName>
        <fullName evidence="2">DUF1565 domain-containing protein</fullName>
    </recommendedName>
</protein>
<evidence type="ECO:0000313" key="1">
    <source>
        <dbReference type="EMBL" id="SVD94429.1"/>
    </source>
</evidence>
<sequence length="257" mass="26861">GSPFASIQSAINFAVTDGDSVAVAAGTYVENINFRGRNIKVVGEDRETTIIDGNQSQRVVSFLSGETQSALFENFTLTNGLGGLIVSNSSPTLNRLKIIGNDTPYHGGGINMFNSNPRISNVLIANNTGNPGGGLNIDQSQPAINNSNILNNYGSGGIQVNGGSVPEFINSVLGNNQGAQIYINPDSDSSTVNISYSNILGGIDDFVITNDNGTINWGDGNIDVDPMFVDTANGDYNLLADSRLIDAGHPDSTDADG</sequence>
<gene>
    <name evidence="1" type="ORF">METZ01_LOCUS447283</name>
</gene>
<dbReference type="AlphaFoldDB" id="A0A382ZGV1"/>
<feature type="non-terminal residue" evidence="1">
    <location>
        <position position="1"/>
    </location>
</feature>
<dbReference type="InterPro" id="IPR012334">
    <property type="entry name" value="Pectin_lyas_fold"/>
</dbReference>
<organism evidence="1">
    <name type="scientific">marine metagenome</name>
    <dbReference type="NCBI Taxonomy" id="408172"/>
    <lineage>
        <taxon>unclassified sequences</taxon>
        <taxon>metagenomes</taxon>
        <taxon>ecological metagenomes</taxon>
    </lineage>
</organism>
<dbReference type="EMBL" id="UINC01183597">
    <property type="protein sequence ID" value="SVD94429.1"/>
    <property type="molecule type" value="Genomic_DNA"/>
</dbReference>
<feature type="non-terminal residue" evidence="1">
    <location>
        <position position="257"/>
    </location>
</feature>
<accession>A0A382ZGV1</accession>
<proteinExistence type="predicted"/>
<reference evidence="1" key="1">
    <citation type="submission" date="2018-05" db="EMBL/GenBank/DDBJ databases">
        <authorList>
            <person name="Lanie J.A."/>
            <person name="Ng W.-L."/>
            <person name="Kazmierczak K.M."/>
            <person name="Andrzejewski T.M."/>
            <person name="Davidsen T.M."/>
            <person name="Wayne K.J."/>
            <person name="Tettelin H."/>
            <person name="Glass J.I."/>
            <person name="Rusch D."/>
            <person name="Podicherti R."/>
            <person name="Tsui H.-C.T."/>
            <person name="Winkler M.E."/>
        </authorList>
    </citation>
    <scope>NUCLEOTIDE SEQUENCE</scope>
</reference>
<dbReference type="Gene3D" id="2.160.20.10">
    <property type="entry name" value="Single-stranded right-handed beta-helix, Pectin lyase-like"/>
    <property type="match status" value="1"/>
</dbReference>
<name>A0A382ZGV1_9ZZZZ</name>
<evidence type="ECO:0008006" key="2">
    <source>
        <dbReference type="Google" id="ProtNLM"/>
    </source>
</evidence>
<dbReference type="InterPro" id="IPR011050">
    <property type="entry name" value="Pectin_lyase_fold/virulence"/>
</dbReference>
<dbReference type="SUPFAM" id="SSF51126">
    <property type="entry name" value="Pectin lyase-like"/>
    <property type="match status" value="1"/>
</dbReference>